<dbReference type="EMBL" id="AFZF02000004">
    <property type="protein sequence ID" value="EHL14863.1"/>
    <property type="molecule type" value="Genomic_DNA"/>
</dbReference>
<dbReference type="Pfam" id="PF13291">
    <property type="entry name" value="ACT_4"/>
    <property type="match status" value="1"/>
</dbReference>
<dbReference type="Proteomes" id="UP000017818">
    <property type="component" value="Unassembled WGS sequence"/>
</dbReference>
<evidence type="ECO:0000313" key="3">
    <source>
        <dbReference type="EMBL" id="EHL11030.1"/>
    </source>
</evidence>
<evidence type="ECO:0000313" key="4">
    <source>
        <dbReference type="EMBL" id="EHL14863.1"/>
    </source>
</evidence>
<evidence type="ECO:0000259" key="2">
    <source>
        <dbReference type="PROSITE" id="PS51671"/>
    </source>
</evidence>
<comment type="caution">
    <text evidence="3">The sequence shown here is derived from an EMBL/GenBank/DDBJ whole genome shotgun (WGS) entry which is preliminary data.</text>
</comment>
<dbReference type="OrthoDB" id="9788773at2"/>
<protein>
    <recommendedName>
        <fullName evidence="1">UPF0735 ACT domain-containing protein HMPREF1143_0931</fullName>
    </recommendedName>
</protein>
<dbReference type="NCBIfam" id="NF003361">
    <property type="entry name" value="PRK04435.1"/>
    <property type="match status" value="1"/>
</dbReference>
<evidence type="ECO:0000313" key="8">
    <source>
        <dbReference type="Proteomes" id="UP000017818"/>
    </source>
</evidence>
<dbReference type="InterPro" id="IPR045865">
    <property type="entry name" value="ACT-like_dom_sf"/>
</dbReference>
<name>G9X2G0_9FIRM</name>
<dbReference type="HAMAP" id="MF_00707">
    <property type="entry name" value="UPF0735"/>
    <property type="match status" value="1"/>
</dbReference>
<dbReference type="EMBL" id="AFZE01000056">
    <property type="protein sequence ID" value="EHL11030.1"/>
    <property type="molecule type" value="Genomic_DNA"/>
</dbReference>
<evidence type="ECO:0000313" key="5">
    <source>
        <dbReference type="EMBL" id="EJU22907.1"/>
    </source>
</evidence>
<accession>G9X2G0</accession>
<sequence length="149" mass="16526">MSIMETKKLLLVDSEVLPEVFSKVVMAKQLLISGKAKGVSDAVKKANISRSSYYKYKDYVFNASGSVNGNKATIEFSLEHISGILSEILDILAKEKANILTINQTIPINNVATITITLDMSQMDITIYKLVNKIKDKSRVLEVKLLAME</sequence>
<dbReference type="Gene3D" id="3.30.70.260">
    <property type="match status" value="1"/>
</dbReference>
<dbReference type="HOGENOM" id="CLU_128147_0_0_9"/>
<reference evidence="4 8" key="2">
    <citation type="submission" date="2012-05" db="EMBL/GenBank/DDBJ databases">
        <title>The Genome Sequence of Eubacteriaceae bacterium CM2.</title>
        <authorList>
            <consortium name="The Broad Institute Genome Sequencing Platform"/>
            <person name="Earl A."/>
            <person name="Ward D."/>
            <person name="Feldgarden M."/>
            <person name="Gevers D."/>
            <person name="Sizova M."/>
            <person name="Hazen A."/>
            <person name="Epstein S."/>
            <person name="Walker B."/>
            <person name="Young S.K."/>
            <person name="Zeng Q."/>
            <person name="Gargeya S."/>
            <person name="Fitzgerald M."/>
            <person name="Haas B."/>
            <person name="Abouelleil A."/>
            <person name="Alvarado L."/>
            <person name="Arachchi H.M."/>
            <person name="Berlin A."/>
            <person name="Chapman S.B."/>
            <person name="Goldberg J."/>
            <person name="Griggs A."/>
            <person name="Gujja S."/>
            <person name="Hansen M."/>
            <person name="Howarth C."/>
            <person name="Imamovic A."/>
            <person name="Larimer J."/>
            <person name="McCowen C."/>
            <person name="Montmayeur A."/>
            <person name="Murphy C."/>
            <person name="Neiman D."/>
            <person name="Pearson M."/>
            <person name="Priest M."/>
            <person name="Roberts A."/>
            <person name="Saif S."/>
            <person name="Shea T."/>
            <person name="Sisk P."/>
            <person name="Sykes S."/>
            <person name="Wortman J."/>
            <person name="Nusbaum C."/>
            <person name="Birren B."/>
        </authorList>
    </citation>
    <scope>NUCLEOTIDE SEQUENCE [LARGE SCALE GENOMIC DNA]</scope>
    <source>
        <strain evidence="4 8">CM2</strain>
    </source>
</reference>
<dbReference type="Proteomes" id="UP000006437">
    <property type="component" value="Unassembled WGS sequence"/>
</dbReference>
<feature type="domain" description="ACT" evidence="2">
    <location>
        <begin position="73"/>
        <end position="148"/>
    </location>
</feature>
<reference evidence="5 6" key="3">
    <citation type="submission" date="2012-07" db="EMBL/GenBank/DDBJ databases">
        <authorList>
            <person name="Durkin A.S."/>
            <person name="McCorrison J."/>
            <person name="Torralba M."/>
            <person name="Gillis M."/>
            <person name="Methe B."/>
            <person name="Sutton G."/>
            <person name="Nelson K.E."/>
        </authorList>
    </citation>
    <scope>NUCLEOTIDE SEQUENCE [LARGE SCALE GENOMIC DNA]</scope>
    <source>
        <strain evidence="5 6">OBRC8</strain>
    </source>
</reference>
<dbReference type="PROSITE" id="PS51671">
    <property type="entry name" value="ACT"/>
    <property type="match status" value="1"/>
</dbReference>
<evidence type="ECO:0000313" key="7">
    <source>
        <dbReference type="Proteomes" id="UP000006437"/>
    </source>
</evidence>
<dbReference type="SUPFAM" id="SSF55021">
    <property type="entry name" value="ACT-like"/>
    <property type="match status" value="1"/>
</dbReference>
<dbReference type="InterPro" id="IPR008310">
    <property type="entry name" value="UPF0735_ACT_dom-cont"/>
</dbReference>
<evidence type="ECO:0000256" key="1">
    <source>
        <dbReference type="HAMAP-Rule" id="MF_00707"/>
    </source>
</evidence>
<reference evidence="3 7" key="1">
    <citation type="submission" date="2011-08" db="EMBL/GenBank/DDBJ databases">
        <title>The Genome Sequence of Eubacteriaceae bacterium ACC19a.</title>
        <authorList>
            <consortium name="The Broad Institute Genome Sequencing Platform"/>
            <person name="Earl A."/>
            <person name="Ward D."/>
            <person name="Feldgarden M."/>
            <person name="Gevers D."/>
            <person name="Sizova M."/>
            <person name="Hazen A."/>
            <person name="Epstein S."/>
            <person name="Young S.K."/>
            <person name="Zeng Q."/>
            <person name="Gargeya S."/>
            <person name="Fitzgerald M."/>
            <person name="Haas B."/>
            <person name="Abouelleil A."/>
            <person name="Alvarado L."/>
            <person name="Arachchi H.M."/>
            <person name="Berlin A."/>
            <person name="Brown A."/>
            <person name="Chapman S.B."/>
            <person name="Chen Z."/>
            <person name="Dunbar C."/>
            <person name="Freedman E."/>
            <person name="Gearin G."/>
            <person name="Gellesch M."/>
            <person name="Goldberg J."/>
            <person name="Griggs A."/>
            <person name="Gujja S."/>
            <person name="Heiman D."/>
            <person name="Howarth C."/>
            <person name="Larson L."/>
            <person name="Lui A."/>
            <person name="MacDonald P.J.P."/>
            <person name="Montmayeur A."/>
            <person name="Murphy C."/>
            <person name="Neiman D."/>
            <person name="Pearson M."/>
            <person name="Priest M."/>
            <person name="Roberts A."/>
            <person name="Saif S."/>
            <person name="Shea T."/>
            <person name="Shenoy N."/>
            <person name="Sisk P."/>
            <person name="Stolte C."/>
            <person name="Sykes S."/>
            <person name="Wortman J."/>
            <person name="Nusbaum C."/>
            <person name="Birren B."/>
        </authorList>
    </citation>
    <scope>NUCLEOTIDE SEQUENCE [LARGE SCALE GENOMIC DNA]</scope>
    <source>
        <strain evidence="3 7">ACC19a</strain>
    </source>
</reference>
<dbReference type="Proteomes" id="UP000005244">
    <property type="component" value="Unassembled WGS sequence"/>
</dbReference>
<accession>J5WLU6</accession>
<dbReference type="PIRSF" id="PIRSF025624">
    <property type="entry name" value="ACT_PheB"/>
    <property type="match status" value="1"/>
</dbReference>
<dbReference type="BioCyc" id="EBAC796937-HMP:GMGH-569-MONOMER"/>
<accession>V9HNX8</accession>
<keyword evidence="6" id="KW-1185">Reference proteome</keyword>
<proteinExistence type="inferred from homology"/>
<dbReference type="InterPro" id="IPR002912">
    <property type="entry name" value="ACT_dom"/>
</dbReference>
<comment type="similarity">
    <text evidence="1">Belongs to the UPF0735 family.</text>
</comment>
<gene>
    <name evidence="5" type="ORF">HMPREF1143_0931</name>
    <name evidence="3" type="ORF">HMPREF9629_00567</name>
    <name evidence="4" type="ORF">HMPREF9630_00906</name>
</gene>
<evidence type="ECO:0000313" key="6">
    <source>
        <dbReference type="Proteomes" id="UP000005244"/>
    </source>
</evidence>
<organism evidence="3 7">
    <name type="scientific">Peptoanaerobacter stomatis</name>
    <dbReference type="NCBI Taxonomy" id="796937"/>
    <lineage>
        <taxon>Bacteria</taxon>
        <taxon>Bacillati</taxon>
        <taxon>Bacillota</taxon>
        <taxon>Clostridia</taxon>
        <taxon>Peptostreptococcales</taxon>
        <taxon>Filifactoraceae</taxon>
        <taxon>Peptoanaerobacter</taxon>
    </lineage>
</organism>
<dbReference type="EMBL" id="ALNK01000018">
    <property type="protein sequence ID" value="EJU22907.1"/>
    <property type="molecule type" value="Genomic_DNA"/>
</dbReference>
<dbReference type="AlphaFoldDB" id="G9X2G0"/>